<comment type="caution">
    <text evidence="1">The sequence shown here is derived from an EMBL/GenBank/DDBJ whole genome shotgun (WGS) entry which is preliminary data.</text>
</comment>
<dbReference type="Proteomes" id="UP000828390">
    <property type="component" value="Unassembled WGS sequence"/>
</dbReference>
<dbReference type="AlphaFoldDB" id="A0A9D4GES1"/>
<proteinExistence type="predicted"/>
<reference evidence="1" key="1">
    <citation type="journal article" date="2019" name="bioRxiv">
        <title>The Genome of the Zebra Mussel, Dreissena polymorpha: A Resource for Invasive Species Research.</title>
        <authorList>
            <person name="McCartney M.A."/>
            <person name="Auch B."/>
            <person name="Kono T."/>
            <person name="Mallez S."/>
            <person name="Zhang Y."/>
            <person name="Obille A."/>
            <person name="Becker A."/>
            <person name="Abrahante J.E."/>
            <person name="Garbe J."/>
            <person name="Badalamenti J.P."/>
            <person name="Herman A."/>
            <person name="Mangelson H."/>
            <person name="Liachko I."/>
            <person name="Sullivan S."/>
            <person name="Sone E.D."/>
            <person name="Koren S."/>
            <person name="Silverstein K.A.T."/>
            <person name="Beckman K.B."/>
            <person name="Gohl D.M."/>
        </authorList>
    </citation>
    <scope>NUCLEOTIDE SEQUENCE</scope>
    <source>
        <strain evidence="1">Duluth1</strain>
        <tissue evidence="1">Whole animal</tissue>
    </source>
</reference>
<sequence length="74" mass="8471">MILHLSVQILMQARSEVPARHVPPILFLSAFLEVVSRRFVDFSTVVLLIPNDLECLVHVVVRSDLPLHIRKMNT</sequence>
<dbReference type="EMBL" id="JAIWYP010000006">
    <property type="protein sequence ID" value="KAH3812657.1"/>
    <property type="molecule type" value="Genomic_DNA"/>
</dbReference>
<accession>A0A9D4GES1</accession>
<name>A0A9D4GES1_DREPO</name>
<reference evidence="1" key="2">
    <citation type="submission" date="2020-11" db="EMBL/GenBank/DDBJ databases">
        <authorList>
            <person name="McCartney M.A."/>
            <person name="Auch B."/>
            <person name="Kono T."/>
            <person name="Mallez S."/>
            <person name="Becker A."/>
            <person name="Gohl D.M."/>
            <person name="Silverstein K.A.T."/>
            <person name="Koren S."/>
            <person name="Bechman K.B."/>
            <person name="Herman A."/>
            <person name="Abrahante J.E."/>
            <person name="Garbe J."/>
        </authorList>
    </citation>
    <scope>NUCLEOTIDE SEQUENCE</scope>
    <source>
        <strain evidence="1">Duluth1</strain>
        <tissue evidence="1">Whole animal</tissue>
    </source>
</reference>
<evidence type="ECO:0000313" key="2">
    <source>
        <dbReference type="Proteomes" id="UP000828390"/>
    </source>
</evidence>
<protein>
    <submittedName>
        <fullName evidence="1">Uncharacterized protein</fullName>
    </submittedName>
</protein>
<evidence type="ECO:0000313" key="1">
    <source>
        <dbReference type="EMBL" id="KAH3812657.1"/>
    </source>
</evidence>
<organism evidence="1 2">
    <name type="scientific">Dreissena polymorpha</name>
    <name type="common">Zebra mussel</name>
    <name type="synonym">Mytilus polymorpha</name>
    <dbReference type="NCBI Taxonomy" id="45954"/>
    <lineage>
        <taxon>Eukaryota</taxon>
        <taxon>Metazoa</taxon>
        <taxon>Spiralia</taxon>
        <taxon>Lophotrochozoa</taxon>
        <taxon>Mollusca</taxon>
        <taxon>Bivalvia</taxon>
        <taxon>Autobranchia</taxon>
        <taxon>Heteroconchia</taxon>
        <taxon>Euheterodonta</taxon>
        <taxon>Imparidentia</taxon>
        <taxon>Neoheterodontei</taxon>
        <taxon>Myida</taxon>
        <taxon>Dreissenoidea</taxon>
        <taxon>Dreissenidae</taxon>
        <taxon>Dreissena</taxon>
    </lineage>
</organism>
<keyword evidence="2" id="KW-1185">Reference proteome</keyword>
<gene>
    <name evidence="1" type="ORF">DPMN_141094</name>
</gene>